<sequence length="87" mass="8672">MKQSILSAVQAGKEPSAKEILSEMESSLGAVTANAGDSEVAAALKKFQAENAKAAAASDPEAAGEAPAYEKAAADATAACKKVGVNY</sequence>
<protein>
    <submittedName>
        <fullName evidence="1">Uncharacterized protein</fullName>
    </submittedName>
</protein>
<evidence type="ECO:0000313" key="1">
    <source>
        <dbReference type="EMBL" id="PZG00049.1"/>
    </source>
</evidence>
<dbReference type="EMBL" id="POTX01000014">
    <property type="protein sequence ID" value="PZG00049.1"/>
    <property type="molecule type" value="Genomic_DNA"/>
</dbReference>
<gene>
    <name evidence="1" type="ORF">C1I93_03715</name>
</gene>
<proteinExistence type="predicted"/>
<comment type="caution">
    <text evidence="1">The sequence shown here is derived from an EMBL/GenBank/DDBJ whole genome shotgun (WGS) entry which is preliminary data.</text>
</comment>
<accession>A0A2W2D890</accession>
<dbReference type="RefSeq" id="WP_111241791.1">
    <property type="nucleotide sequence ID" value="NZ_AP023358.1"/>
</dbReference>
<keyword evidence="2" id="KW-1185">Reference proteome</keyword>
<dbReference type="Proteomes" id="UP000248627">
    <property type="component" value="Unassembled WGS sequence"/>
</dbReference>
<evidence type="ECO:0000313" key="2">
    <source>
        <dbReference type="Proteomes" id="UP000248627"/>
    </source>
</evidence>
<reference evidence="1 2" key="1">
    <citation type="submission" date="2018-01" db="EMBL/GenBank/DDBJ databases">
        <title>Draft genome sequence of Jishengella endophytica.</title>
        <authorList>
            <person name="Sahin N."/>
            <person name="Ay H."/>
            <person name="Saygin H."/>
        </authorList>
    </citation>
    <scope>NUCLEOTIDE SEQUENCE [LARGE SCALE GENOMIC DNA]</scope>
    <source>
        <strain evidence="1 2">DSM 45430</strain>
    </source>
</reference>
<name>A0A2W2D890_9ACTN</name>
<dbReference type="AlphaFoldDB" id="A0A2W2D890"/>
<organism evidence="1 2">
    <name type="scientific">Micromonospora endophytica</name>
    <dbReference type="NCBI Taxonomy" id="515350"/>
    <lineage>
        <taxon>Bacteria</taxon>
        <taxon>Bacillati</taxon>
        <taxon>Actinomycetota</taxon>
        <taxon>Actinomycetes</taxon>
        <taxon>Micromonosporales</taxon>
        <taxon>Micromonosporaceae</taxon>
        <taxon>Micromonospora</taxon>
    </lineage>
</organism>